<keyword evidence="2 4" id="KW-0808">Transferase</keyword>
<dbReference type="InterPro" id="IPR035075">
    <property type="entry name" value="PRMT5"/>
</dbReference>
<dbReference type="Pfam" id="PF17285">
    <property type="entry name" value="PRMT5_TIM"/>
    <property type="match status" value="1"/>
</dbReference>
<reference evidence="8 9" key="1">
    <citation type="submission" date="2023-04" db="EMBL/GenBank/DDBJ databases">
        <title>Genome of Basidiobolus ranarum AG-B5.</title>
        <authorList>
            <person name="Stajich J.E."/>
            <person name="Carter-House D."/>
            <person name="Gryganskyi A."/>
        </authorList>
    </citation>
    <scope>NUCLEOTIDE SEQUENCE [LARGE SCALE GENOMIC DNA]</scope>
    <source>
        <strain evidence="8 9">AG-B5</strain>
    </source>
</reference>
<dbReference type="PANTHER" id="PTHR10738">
    <property type="entry name" value="PROTEIN ARGININE N-METHYLTRANSFERASE 5"/>
    <property type="match status" value="1"/>
</dbReference>
<evidence type="ECO:0000259" key="5">
    <source>
        <dbReference type="Pfam" id="PF05185"/>
    </source>
</evidence>
<dbReference type="InterPro" id="IPR035248">
    <property type="entry name" value="PRMT5_C"/>
</dbReference>
<accession>A0ABR2W5Y6</accession>
<evidence type="ECO:0000256" key="1">
    <source>
        <dbReference type="ARBA" id="ARBA00022603"/>
    </source>
</evidence>
<keyword evidence="3 4" id="KW-0949">S-adenosyl-L-methionine</keyword>
<evidence type="ECO:0000259" key="7">
    <source>
        <dbReference type="Pfam" id="PF17286"/>
    </source>
</evidence>
<dbReference type="Gene3D" id="2.70.160.11">
    <property type="entry name" value="Hnrnp arginine n-methyltransferase1"/>
    <property type="match status" value="1"/>
</dbReference>
<dbReference type="Pfam" id="PF05185">
    <property type="entry name" value="PRMT5"/>
    <property type="match status" value="1"/>
</dbReference>
<evidence type="ECO:0000256" key="3">
    <source>
        <dbReference type="ARBA" id="ARBA00022691"/>
    </source>
</evidence>
<evidence type="ECO:0000259" key="6">
    <source>
        <dbReference type="Pfam" id="PF17285"/>
    </source>
</evidence>
<feature type="domain" description="PRMT5 TIM barrel" evidence="6">
    <location>
        <begin position="29"/>
        <end position="265"/>
    </location>
</feature>
<evidence type="ECO:0000256" key="4">
    <source>
        <dbReference type="PIRNR" id="PIRNR015894"/>
    </source>
</evidence>
<dbReference type="InterPro" id="IPR025799">
    <property type="entry name" value="Arg_MeTrfase"/>
</dbReference>
<dbReference type="InterPro" id="IPR035247">
    <property type="entry name" value="PRMT5_TIM"/>
</dbReference>
<name>A0ABR2W5Y6_9FUNG</name>
<feature type="domain" description="PRMT5 oligomerisation" evidence="7">
    <location>
        <begin position="442"/>
        <end position="627"/>
    </location>
</feature>
<evidence type="ECO:0000313" key="8">
    <source>
        <dbReference type="EMBL" id="KAK9721196.1"/>
    </source>
</evidence>
<comment type="caution">
    <text evidence="8">The sequence shown here is derived from an EMBL/GenBank/DDBJ whole genome shotgun (WGS) entry which is preliminary data.</text>
</comment>
<dbReference type="InterPro" id="IPR007857">
    <property type="entry name" value="Arg_MeTrfase_PRMT5"/>
</dbReference>
<keyword evidence="1 4" id="KW-0489">Methyltransferase</keyword>
<dbReference type="InterPro" id="IPR029063">
    <property type="entry name" value="SAM-dependent_MTases_sf"/>
</dbReference>
<organism evidence="8 9">
    <name type="scientific">Basidiobolus ranarum</name>
    <dbReference type="NCBI Taxonomy" id="34480"/>
    <lineage>
        <taxon>Eukaryota</taxon>
        <taxon>Fungi</taxon>
        <taxon>Fungi incertae sedis</taxon>
        <taxon>Zoopagomycota</taxon>
        <taxon>Entomophthoromycotina</taxon>
        <taxon>Basidiobolomycetes</taxon>
        <taxon>Basidiobolales</taxon>
        <taxon>Basidiobolaceae</taxon>
        <taxon>Basidiobolus</taxon>
    </lineage>
</organism>
<feature type="domain" description="PRMT5 arginine-N-methyltransferase" evidence="5">
    <location>
        <begin position="274"/>
        <end position="439"/>
    </location>
</feature>
<dbReference type="Gene3D" id="3.20.20.150">
    <property type="entry name" value="Divalent-metal-dependent TIM barrel enzymes"/>
    <property type="match status" value="1"/>
</dbReference>
<keyword evidence="9" id="KW-1185">Reference proteome</keyword>
<dbReference type="Gene3D" id="3.40.50.150">
    <property type="entry name" value="Vaccinia Virus protein VP39"/>
    <property type="match status" value="1"/>
</dbReference>
<dbReference type="EMBL" id="JASJQH010006987">
    <property type="protein sequence ID" value="KAK9721196.1"/>
    <property type="molecule type" value="Genomic_DNA"/>
</dbReference>
<dbReference type="Proteomes" id="UP001479436">
    <property type="component" value="Unassembled WGS sequence"/>
</dbReference>
<dbReference type="PIRSF" id="PIRSF015894">
    <property type="entry name" value="Skb1_MeTrfase"/>
    <property type="match status" value="1"/>
</dbReference>
<dbReference type="PROSITE" id="PS51678">
    <property type="entry name" value="SAM_MT_PRMT"/>
    <property type="match status" value="1"/>
</dbReference>
<evidence type="ECO:0000313" key="9">
    <source>
        <dbReference type="Proteomes" id="UP001479436"/>
    </source>
</evidence>
<dbReference type="Pfam" id="PF17286">
    <property type="entry name" value="PRMT5_C"/>
    <property type="match status" value="1"/>
</dbReference>
<comment type="similarity">
    <text evidence="4">Belongs to the class I-like SAM-binding methyltransferase superfamily.</text>
</comment>
<evidence type="ECO:0000256" key="2">
    <source>
        <dbReference type="ARBA" id="ARBA00022679"/>
    </source>
</evidence>
<gene>
    <name evidence="8" type="ORF">K7432_003590</name>
</gene>
<dbReference type="SUPFAM" id="SSF53335">
    <property type="entry name" value="S-adenosyl-L-methionine-dependent methyltransferases"/>
    <property type="match status" value="1"/>
</dbReference>
<dbReference type="PANTHER" id="PTHR10738:SF0">
    <property type="entry name" value="PROTEIN ARGININE N-METHYLTRANSFERASE 5"/>
    <property type="match status" value="1"/>
</dbReference>
<proteinExistence type="inferred from homology"/>
<protein>
    <recommendedName>
        <fullName evidence="4">Protein arginine N-methyltransferase</fullName>
    </recommendedName>
</protein>
<sequence>MSNQILSVGCIPPNVNDLEKTLECSQEGGFNFLVTQILQKSDNPEKEPASLEPKPFQENQLIIKNSFSAESIVAQVSEWIDFEHDDHSLRISSEQAFRQQVEWASYNGVSAVLLPTVARMSSVVNFARCVNNSIDLLRFSGIWARVPLHSATNNENDAWLKWNQLRTLCSHNPALGIALELTKHLPEDESVLRRWLAEPIRSVIIPTDIFTLNAKGYPVLGKQHQKFINELFRLGPYFILSGDDSELFGQGQESLHLQYLKYLYRIKPDLTLLEQHADGYEDCLQAPLQPLMDNLESSTYEVFEQCPMKYVQYEKAVYHALLERVPPNSDITTVIMVVGAGPRGPLVQCSLRAAEKAQRKVKLYAVEKNRHAFVTLQATKERIWGDQVEIVFEDMRKWKAPELADILVSELLGSFGDNELSPECLDGVQKFLKPDGISIPQSYTAYISPLSSAKLHKEACNYKDRKNLETPYVVMFKAVHEFAAPQKVWDFTHPNTQVHVDKDGHPSNNLHNTRYSHNIFTSTNGGVLHGLAGYFDSALYKGVDISIHPETHTPSMFSWFPIYFPIETPIQVPEGAKIETHIWRLTDQRKVWYEWSVSVSMASPNHQKDIIIHTTPIHNCDGRSSWIGL</sequence>